<proteinExistence type="predicted"/>
<dbReference type="SUPFAM" id="SSF69593">
    <property type="entry name" value="Glycerol-3-phosphate (1)-acyltransferase"/>
    <property type="match status" value="1"/>
</dbReference>
<keyword evidence="4" id="KW-1185">Reference proteome</keyword>
<dbReference type="PANTHER" id="PTHR10983:SF16">
    <property type="entry name" value="LYSOCARDIOLIPIN ACYLTRANSFERASE 1"/>
    <property type="match status" value="1"/>
</dbReference>
<keyword evidence="3" id="KW-0808">Transferase</keyword>
<gene>
    <name evidence="3" type="ORF">GCM10022419_075610</name>
</gene>
<organism evidence="3 4">
    <name type="scientific">Nonomuraea rosea</name>
    <dbReference type="NCBI Taxonomy" id="638574"/>
    <lineage>
        <taxon>Bacteria</taxon>
        <taxon>Bacillati</taxon>
        <taxon>Actinomycetota</taxon>
        <taxon>Actinomycetes</taxon>
        <taxon>Streptosporangiales</taxon>
        <taxon>Streptosporangiaceae</taxon>
        <taxon>Nonomuraea</taxon>
    </lineage>
</organism>
<dbReference type="PANTHER" id="PTHR10983">
    <property type="entry name" value="1-ACYLGLYCEROL-3-PHOSPHATE ACYLTRANSFERASE-RELATED"/>
    <property type="match status" value="1"/>
</dbReference>
<accession>A0ABP6YFN8</accession>
<feature type="transmembrane region" description="Helical" evidence="1">
    <location>
        <begin position="12"/>
        <end position="32"/>
    </location>
</feature>
<keyword evidence="3" id="KW-0012">Acyltransferase</keyword>
<dbReference type="Proteomes" id="UP001500630">
    <property type="component" value="Unassembled WGS sequence"/>
</dbReference>
<keyword evidence="1" id="KW-1133">Transmembrane helix</keyword>
<dbReference type="RefSeq" id="WP_345569463.1">
    <property type="nucleotide sequence ID" value="NZ_BAABDQ010000020.1"/>
</dbReference>
<keyword evidence="1" id="KW-0472">Membrane</keyword>
<evidence type="ECO:0000256" key="1">
    <source>
        <dbReference type="SAM" id="Phobius"/>
    </source>
</evidence>
<feature type="domain" description="Phospholipid/glycerol acyltransferase" evidence="2">
    <location>
        <begin position="128"/>
        <end position="274"/>
    </location>
</feature>
<dbReference type="GO" id="GO:0016746">
    <property type="term" value="F:acyltransferase activity"/>
    <property type="evidence" value="ECO:0007669"/>
    <property type="project" value="UniProtKB-KW"/>
</dbReference>
<feature type="transmembrane region" description="Helical" evidence="1">
    <location>
        <begin position="52"/>
        <end position="76"/>
    </location>
</feature>
<evidence type="ECO:0000313" key="3">
    <source>
        <dbReference type="EMBL" id="GAA3582756.1"/>
    </source>
</evidence>
<sequence>MLLPPRILRRLVLAPLVIVVTLFMLVTLPLWLIVTAAASLRLPPPQRRGLRFVWFGVAWLTLESAVLIACLWLWVAGGARRQERHYSLIKWFLAKVYAAAVRIFRLTLEIQEPELTHDEQAARLTRPVIVLARHAGPGDSFLLIFHLLELYRRRPRIVMKAALQFDPSLDVVINRLPNAFVPRKAGQKGIIEEIHRLAATMSDEDALVIFPEGGNFTPRRRRLAIRRLEEKGLAEEAERARGMDHLLPPRPNGAITAIEACPSADVVFVAHTGLDDLITLGDVWRKLPFSAQITAKWWRVPAAEVPLEREDRIRWLYDHWERIDAWIAAQQLAKTG</sequence>
<evidence type="ECO:0000259" key="2">
    <source>
        <dbReference type="SMART" id="SM00563"/>
    </source>
</evidence>
<dbReference type="InterPro" id="IPR002123">
    <property type="entry name" value="Plipid/glycerol_acylTrfase"/>
</dbReference>
<comment type="caution">
    <text evidence="3">The sequence shown here is derived from an EMBL/GenBank/DDBJ whole genome shotgun (WGS) entry which is preliminary data.</text>
</comment>
<evidence type="ECO:0000313" key="4">
    <source>
        <dbReference type="Proteomes" id="UP001500630"/>
    </source>
</evidence>
<protein>
    <submittedName>
        <fullName evidence="3">Lysophospholipid acyltransferase family protein</fullName>
    </submittedName>
</protein>
<name>A0ABP6YFN8_9ACTN</name>
<dbReference type="EMBL" id="BAABDQ010000020">
    <property type="protein sequence ID" value="GAA3582756.1"/>
    <property type="molecule type" value="Genomic_DNA"/>
</dbReference>
<dbReference type="Pfam" id="PF01553">
    <property type="entry name" value="Acyltransferase"/>
    <property type="match status" value="1"/>
</dbReference>
<keyword evidence="1" id="KW-0812">Transmembrane</keyword>
<reference evidence="4" key="1">
    <citation type="journal article" date="2019" name="Int. J. Syst. Evol. Microbiol.">
        <title>The Global Catalogue of Microorganisms (GCM) 10K type strain sequencing project: providing services to taxonomists for standard genome sequencing and annotation.</title>
        <authorList>
            <consortium name="The Broad Institute Genomics Platform"/>
            <consortium name="The Broad Institute Genome Sequencing Center for Infectious Disease"/>
            <person name="Wu L."/>
            <person name="Ma J."/>
        </authorList>
    </citation>
    <scope>NUCLEOTIDE SEQUENCE [LARGE SCALE GENOMIC DNA]</scope>
    <source>
        <strain evidence="4">JCM 17326</strain>
    </source>
</reference>
<dbReference type="SMART" id="SM00563">
    <property type="entry name" value="PlsC"/>
    <property type="match status" value="1"/>
</dbReference>